<sequence length="197" mass="20703">MRGIVGLLLAAGQGRRFGADKRWQPLADGMPMVLASAMRLRAACPDVLAVLRPDDAALSERLQDLGCRVVVNAQAEAGLGSSLAAGVRASADAAGWLVALADMPFIASTSHRAVHDRLLAGASLVVPAYRGQRGHPVGFSREWLSELSGLDGDVGARHILRNNPDLVDLLAMDDAGILADVDRPEDLERSGEKLPAG</sequence>
<feature type="domain" description="MobA-like NTP transferase" evidence="2">
    <location>
        <begin position="6"/>
        <end position="163"/>
    </location>
</feature>
<evidence type="ECO:0000313" key="3">
    <source>
        <dbReference type="EMBL" id="MCG2575899.1"/>
    </source>
</evidence>
<dbReference type="Gene3D" id="3.90.550.10">
    <property type="entry name" value="Spore Coat Polysaccharide Biosynthesis Protein SpsA, Chain A"/>
    <property type="match status" value="1"/>
</dbReference>
<dbReference type="CDD" id="cd04182">
    <property type="entry name" value="GT_2_like_f"/>
    <property type="match status" value="1"/>
</dbReference>
<evidence type="ECO:0000256" key="1">
    <source>
        <dbReference type="ARBA" id="ARBA00022842"/>
    </source>
</evidence>
<comment type="caution">
    <text evidence="3">The sequence shown here is derived from an EMBL/GenBank/DDBJ whole genome shotgun (WGS) entry which is preliminary data.</text>
</comment>
<evidence type="ECO:0000313" key="4">
    <source>
        <dbReference type="Proteomes" id="UP001165384"/>
    </source>
</evidence>
<dbReference type="Pfam" id="PF12804">
    <property type="entry name" value="NTP_transf_3"/>
    <property type="match status" value="1"/>
</dbReference>
<dbReference type="InterPro" id="IPR025877">
    <property type="entry name" value="MobA-like_NTP_Trfase"/>
</dbReference>
<protein>
    <submittedName>
        <fullName evidence="3">Nucleotidyltransferase family protein</fullName>
    </submittedName>
</protein>
<dbReference type="Proteomes" id="UP001165384">
    <property type="component" value="Unassembled WGS sequence"/>
</dbReference>
<organism evidence="3 4">
    <name type="scientific">Dechloromonas hankyongensis</name>
    <dbReference type="NCBI Taxonomy" id="2908002"/>
    <lineage>
        <taxon>Bacteria</taxon>
        <taxon>Pseudomonadati</taxon>
        <taxon>Pseudomonadota</taxon>
        <taxon>Betaproteobacteria</taxon>
        <taxon>Rhodocyclales</taxon>
        <taxon>Azonexaceae</taxon>
        <taxon>Dechloromonas</taxon>
    </lineage>
</organism>
<reference evidence="3" key="1">
    <citation type="submission" date="2022-01" db="EMBL/GenBank/DDBJ databases">
        <authorList>
            <person name="Jo J.-H."/>
            <person name="Im W.-T."/>
        </authorList>
    </citation>
    <scope>NUCLEOTIDE SEQUENCE</scope>
    <source>
        <strain evidence="3">XY25</strain>
    </source>
</reference>
<dbReference type="SUPFAM" id="SSF53448">
    <property type="entry name" value="Nucleotide-diphospho-sugar transferases"/>
    <property type="match status" value="1"/>
</dbReference>
<dbReference type="PANTHER" id="PTHR43777:SF1">
    <property type="entry name" value="MOLYBDENUM COFACTOR CYTIDYLYLTRANSFERASE"/>
    <property type="match status" value="1"/>
</dbReference>
<dbReference type="PANTHER" id="PTHR43777">
    <property type="entry name" value="MOLYBDENUM COFACTOR CYTIDYLYLTRANSFERASE"/>
    <property type="match status" value="1"/>
</dbReference>
<dbReference type="RefSeq" id="WP_275707293.1">
    <property type="nucleotide sequence ID" value="NZ_JAKLTN010000001.1"/>
</dbReference>
<gene>
    <name evidence="3" type="ORF">LZ012_02695</name>
</gene>
<dbReference type="EMBL" id="JAKLTN010000001">
    <property type="protein sequence ID" value="MCG2575899.1"/>
    <property type="molecule type" value="Genomic_DNA"/>
</dbReference>
<name>A0ABS9JYD0_9RHOO</name>
<evidence type="ECO:0000259" key="2">
    <source>
        <dbReference type="Pfam" id="PF12804"/>
    </source>
</evidence>
<proteinExistence type="predicted"/>
<accession>A0ABS9JYD0</accession>
<keyword evidence="4" id="KW-1185">Reference proteome</keyword>
<dbReference type="InterPro" id="IPR029044">
    <property type="entry name" value="Nucleotide-diphossugar_trans"/>
</dbReference>
<keyword evidence="1" id="KW-0460">Magnesium</keyword>